<dbReference type="InterPro" id="IPR001138">
    <property type="entry name" value="Zn2Cys6_DnaBD"/>
</dbReference>
<evidence type="ECO:0000313" key="8">
    <source>
        <dbReference type="Proteomes" id="UP000006671"/>
    </source>
</evidence>
<dbReference type="OMA" id="ASFHIAC"/>
<dbReference type="SUPFAM" id="SSF57701">
    <property type="entry name" value="Zn2/Cys6 DNA-binding domain"/>
    <property type="match status" value="1"/>
</dbReference>
<dbReference type="Gene3D" id="4.10.240.10">
    <property type="entry name" value="Zn(2)-C6 fungal-type DNA-binding domain"/>
    <property type="match status" value="1"/>
</dbReference>
<organism evidence="8">
    <name type="scientific">Naegleria gruberi</name>
    <name type="common">Amoeba</name>
    <dbReference type="NCBI Taxonomy" id="5762"/>
    <lineage>
        <taxon>Eukaryota</taxon>
        <taxon>Discoba</taxon>
        <taxon>Heterolobosea</taxon>
        <taxon>Tetramitia</taxon>
        <taxon>Eutetramitia</taxon>
        <taxon>Vahlkampfiidae</taxon>
        <taxon>Naegleria</taxon>
    </lineage>
</organism>
<dbReference type="GO" id="GO:0008270">
    <property type="term" value="F:zinc ion binding"/>
    <property type="evidence" value="ECO:0007669"/>
    <property type="project" value="InterPro"/>
</dbReference>
<feature type="compositionally biased region" description="Polar residues" evidence="5">
    <location>
        <begin position="75"/>
        <end position="94"/>
    </location>
</feature>
<dbReference type="InParanoid" id="D2UY83"/>
<feature type="compositionally biased region" description="Basic residues" evidence="5">
    <location>
        <begin position="160"/>
        <end position="169"/>
    </location>
</feature>
<feature type="compositionally biased region" description="Low complexity" evidence="5">
    <location>
        <begin position="42"/>
        <end position="57"/>
    </location>
</feature>
<dbReference type="PROSITE" id="PS50048">
    <property type="entry name" value="ZN2_CY6_FUNGAL_2"/>
    <property type="match status" value="1"/>
</dbReference>
<dbReference type="PANTHER" id="PTHR46910:SF3">
    <property type="entry name" value="HALOTOLERANCE PROTEIN 9-RELATED"/>
    <property type="match status" value="1"/>
</dbReference>
<evidence type="ECO:0000313" key="7">
    <source>
        <dbReference type="EMBL" id="EFC50751.1"/>
    </source>
</evidence>
<evidence type="ECO:0000256" key="3">
    <source>
        <dbReference type="ARBA" id="ARBA00023125"/>
    </source>
</evidence>
<dbReference type="Proteomes" id="UP000006671">
    <property type="component" value="Unassembled WGS sequence"/>
</dbReference>
<dbReference type="InterPro" id="IPR036864">
    <property type="entry name" value="Zn2-C6_fun-type_DNA-bd_sf"/>
</dbReference>
<keyword evidence="3" id="KW-0238">DNA-binding</keyword>
<protein>
    <submittedName>
        <fullName evidence="7">Predicted protein</fullName>
    </submittedName>
</protein>
<feature type="region of interest" description="Disordered" evidence="5">
    <location>
        <begin position="1"/>
        <end position="113"/>
    </location>
</feature>
<dbReference type="GO" id="GO:0003677">
    <property type="term" value="F:DNA binding"/>
    <property type="evidence" value="ECO:0007669"/>
    <property type="project" value="UniProtKB-KW"/>
</dbReference>
<evidence type="ECO:0000256" key="1">
    <source>
        <dbReference type="ARBA" id="ARBA00004123"/>
    </source>
</evidence>
<dbReference type="KEGG" id="ngr:NAEGRDRAFT_77770"/>
<feature type="region of interest" description="Disordered" evidence="5">
    <location>
        <begin position="160"/>
        <end position="188"/>
    </location>
</feature>
<name>D2UY83_NAEGR</name>
<dbReference type="GO" id="GO:0005634">
    <property type="term" value="C:nucleus"/>
    <property type="evidence" value="ECO:0007669"/>
    <property type="project" value="UniProtKB-SubCell"/>
</dbReference>
<dbReference type="GeneID" id="8849806"/>
<accession>D2UY83</accession>
<sequence length="740" mass="84339">MPKESKTISHHNKQPYPESSAPQQTNAKKNVEFVWESYEQQSPLKSKPNFPSPSNSSGGMTQLLGFQDDDPINGFSFSTPSTSGELMNPFPTSDNDLKLSPPNTTTAEDPFKKHNDLSSLTSASFHIACTACREKHIKCDKKLPHCTYCIKHGLTCQYRKPKKRGRPSTKNKNGQSTEDDESEMNGNRVPTFPESTSTMISTANQNFQMDEFPQNSGDMTGWFFNQQQNLKQQQTETQLSRVASSSTTNPIMMNETEIDMAGFSQMPHVDFNNESLMALIRMSRDLNKQLMKRLTVDDYYRSTSMPLIDQRSVEQIFFSEKRSAEANCFLYSIHMLMCQRRGFKEESERAYEKTRAMLSSVFDQWRSFLTACTYCNLSIYCSGEGNDADAVFYLSFVDYYFSQLKEKFSLGQQNLRYLKSIAEMAAGIGVCSEKPIYDELAEVDAESLSKQCHHDVANLLVGFYKYTTGKKKVPPELLQITSQTINQDTIFLYLTLFDMITKLVTQHEANRQKSLTPEQEEISKAICDAFINGTRVLILQQCGYKGKVLEDAANRIAEIFSNEISIGFASPLYMSSVIATCQVHIAIIEEIESGARSNFEFGVDYYSMIDKDIKAMNYLEKQFGRVRKRYSQIIYRLESIKRRREMEVSKLVVNEIERLKSMRNGDGKINFDKSFLSQEHLSSIYSLFHNNNGEAVNSNQQQPIFINIPNENIPQSSATTEVPNFGRNLEDSFDDILNNL</sequence>
<keyword evidence="4" id="KW-0539">Nucleus</keyword>
<evidence type="ECO:0000256" key="5">
    <source>
        <dbReference type="SAM" id="MobiDB-lite"/>
    </source>
</evidence>
<comment type="subcellular location">
    <subcellularLocation>
        <location evidence="1">Nucleus</location>
    </subcellularLocation>
</comment>
<evidence type="ECO:0000256" key="4">
    <source>
        <dbReference type="ARBA" id="ARBA00023242"/>
    </source>
</evidence>
<evidence type="ECO:0000256" key="2">
    <source>
        <dbReference type="ARBA" id="ARBA00022723"/>
    </source>
</evidence>
<keyword evidence="2" id="KW-0479">Metal-binding</keyword>
<dbReference type="InterPro" id="IPR050987">
    <property type="entry name" value="AtrR-like"/>
</dbReference>
<reference evidence="7 8" key="1">
    <citation type="journal article" date="2010" name="Cell">
        <title>The genome of Naegleria gruberi illuminates early eukaryotic versatility.</title>
        <authorList>
            <person name="Fritz-Laylin L.K."/>
            <person name="Prochnik S.E."/>
            <person name="Ginger M.L."/>
            <person name="Dacks J.B."/>
            <person name="Carpenter M.L."/>
            <person name="Field M.C."/>
            <person name="Kuo A."/>
            <person name="Paredez A."/>
            <person name="Chapman J."/>
            <person name="Pham J."/>
            <person name="Shu S."/>
            <person name="Neupane R."/>
            <person name="Cipriano M."/>
            <person name="Mancuso J."/>
            <person name="Tu H."/>
            <person name="Salamov A."/>
            <person name="Lindquist E."/>
            <person name="Shapiro H."/>
            <person name="Lucas S."/>
            <person name="Grigoriev I.V."/>
            <person name="Cande W.Z."/>
            <person name="Fulton C."/>
            <person name="Rokhsar D.S."/>
            <person name="Dawson S.C."/>
        </authorList>
    </citation>
    <scope>NUCLEOTIDE SEQUENCE [LARGE SCALE GENOMIC DNA]</scope>
    <source>
        <strain evidence="7 8">NEG-M</strain>
    </source>
</reference>
<evidence type="ECO:0000259" key="6">
    <source>
        <dbReference type="PROSITE" id="PS50048"/>
    </source>
</evidence>
<dbReference type="OrthoDB" id="3862662at2759"/>
<dbReference type="RefSeq" id="XP_002683495.1">
    <property type="nucleotide sequence ID" value="XM_002683449.1"/>
</dbReference>
<keyword evidence="8" id="KW-1185">Reference proteome</keyword>
<feature type="domain" description="Zn(2)-C6 fungal-type" evidence="6">
    <location>
        <begin position="128"/>
        <end position="158"/>
    </location>
</feature>
<dbReference type="SMART" id="SM00066">
    <property type="entry name" value="GAL4"/>
    <property type="match status" value="1"/>
</dbReference>
<proteinExistence type="predicted"/>
<dbReference type="EMBL" id="GG738845">
    <property type="protein sequence ID" value="EFC50751.1"/>
    <property type="molecule type" value="Genomic_DNA"/>
</dbReference>
<dbReference type="GO" id="GO:0000981">
    <property type="term" value="F:DNA-binding transcription factor activity, RNA polymerase II-specific"/>
    <property type="evidence" value="ECO:0007669"/>
    <property type="project" value="InterPro"/>
</dbReference>
<dbReference type="AlphaFoldDB" id="D2UY83"/>
<gene>
    <name evidence="7" type="ORF">NAEGRDRAFT_77770</name>
</gene>
<dbReference type="PANTHER" id="PTHR46910">
    <property type="entry name" value="TRANSCRIPTION FACTOR PDR1"/>
    <property type="match status" value="1"/>
</dbReference>
<dbReference type="PROSITE" id="PS00463">
    <property type="entry name" value="ZN2_CY6_FUNGAL_1"/>
    <property type="match status" value="1"/>
</dbReference>
<dbReference type="Pfam" id="PF00172">
    <property type="entry name" value="Zn_clus"/>
    <property type="match status" value="1"/>
</dbReference>
<dbReference type="VEuPathDB" id="AmoebaDB:NAEGRDRAFT_77770"/>
<dbReference type="CDD" id="cd00067">
    <property type="entry name" value="GAL4"/>
    <property type="match status" value="1"/>
</dbReference>